<sequence>MLWDDAVAAFPVDLKTNYAVRDNVQGFEMPVNGRPDFAKVSIG</sequence>
<gene>
    <name evidence="1" type="ORF">DFJ67_0671</name>
</gene>
<dbReference type="EMBL" id="QUMQ01000001">
    <property type="protein sequence ID" value="REF94730.1"/>
    <property type="molecule type" value="Genomic_DNA"/>
</dbReference>
<dbReference type="Proteomes" id="UP000256913">
    <property type="component" value="Unassembled WGS sequence"/>
</dbReference>
<dbReference type="AlphaFoldDB" id="A0A3D9ZM54"/>
<keyword evidence="2" id="KW-1185">Reference proteome</keyword>
<dbReference type="RefSeq" id="WP_280525909.1">
    <property type="nucleotide sequence ID" value="NZ_QUMQ01000001.1"/>
</dbReference>
<evidence type="ECO:0000313" key="1">
    <source>
        <dbReference type="EMBL" id="REF94730.1"/>
    </source>
</evidence>
<reference evidence="1 2" key="1">
    <citation type="submission" date="2018-08" db="EMBL/GenBank/DDBJ databases">
        <title>Sequencing the genomes of 1000 actinobacteria strains.</title>
        <authorList>
            <person name="Klenk H.-P."/>
        </authorList>
    </citation>
    <scope>NUCLEOTIDE SEQUENCE [LARGE SCALE GENOMIC DNA]</scope>
    <source>
        <strain evidence="1 2">DSM 44099</strain>
    </source>
</reference>
<protein>
    <submittedName>
        <fullName evidence="1">Uncharacterized protein</fullName>
    </submittedName>
</protein>
<organism evidence="1 2">
    <name type="scientific">Asanoa ferruginea</name>
    <dbReference type="NCBI Taxonomy" id="53367"/>
    <lineage>
        <taxon>Bacteria</taxon>
        <taxon>Bacillati</taxon>
        <taxon>Actinomycetota</taxon>
        <taxon>Actinomycetes</taxon>
        <taxon>Micromonosporales</taxon>
        <taxon>Micromonosporaceae</taxon>
        <taxon>Asanoa</taxon>
    </lineage>
</organism>
<comment type="caution">
    <text evidence="1">The sequence shown here is derived from an EMBL/GenBank/DDBJ whole genome shotgun (WGS) entry which is preliminary data.</text>
</comment>
<name>A0A3D9ZM54_9ACTN</name>
<proteinExistence type="predicted"/>
<accession>A0A3D9ZM54</accession>
<evidence type="ECO:0000313" key="2">
    <source>
        <dbReference type="Proteomes" id="UP000256913"/>
    </source>
</evidence>